<dbReference type="InterPro" id="IPR023267">
    <property type="entry name" value="RCMT"/>
</dbReference>
<dbReference type="SUPFAM" id="SSF53335">
    <property type="entry name" value="S-adenosyl-L-methionine-dependent methyltransferases"/>
    <property type="match status" value="1"/>
</dbReference>
<feature type="compositionally biased region" description="Basic and acidic residues" evidence="2">
    <location>
        <begin position="581"/>
        <end position="599"/>
    </location>
</feature>
<name>D8LQD8_ECTSI</name>
<evidence type="ECO:0000259" key="3">
    <source>
        <dbReference type="PROSITE" id="PS51686"/>
    </source>
</evidence>
<keyword evidence="1" id="KW-0489">Methyltransferase</keyword>
<dbReference type="PRINTS" id="PR02008">
    <property type="entry name" value="RCMTFAMILY"/>
</dbReference>
<dbReference type="GO" id="GO:0008173">
    <property type="term" value="F:RNA methyltransferase activity"/>
    <property type="evidence" value="ECO:0007669"/>
    <property type="project" value="InterPro"/>
</dbReference>
<feature type="region of interest" description="Disordered" evidence="2">
    <location>
        <begin position="367"/>
        <end position="395"/>
    </location>
</feature>
<proteinExistence type="inferred from homology"/>
<dbReference type="OMA" id="DYIDACA"/>
<feature type="active site" description="Nucleophile" evidence="1">
    <location>
        <position position="427"/>
    </location>
</feature>
<dbReference type="Pfam" id="PF21148">
    <property type="entry name" value="NSUN5_fdxn-like"/>
    <property type="match status" value="1"/>
</dbReference>
<dbReference type="AlphaFoldDB" id="D8LQD8"/>
<accession>D8LQD8</accession>
<keyword evidence="5" id="KW-1185">Reference proteome</keyword>
<reference evidence="4 5" key="1">
    <citation type="journal article" date="2010" name="Nature">
        <title>The Ectocarpus genome and the independent evolution of multicellularity in brown algae.</title>
        <authorList>
            <person name="Cock J.M."/>
            <person name="Sterck L."/>
            <person name="Rouze P."/>
            <person name="Scornet D."/>
            <person name="Allen A.E."/>
            <person name="Amoutzias G."/>
            <person name="Anthouard V."/>
            <person name="Artiguenave F."/>
            <person name="Aury J.M."/>
            <person name="Badger J.H."/>
            <person name="Beszteri B."/>
            <person name="Billiau K."/>
            <person name="Bonnet E."/>
            <person name="Bothwell J.H."/>
            <person name="Bowler C."/>
            <person name="Boyen C."/>
            <person name="Brownlee C."/>
            <person name="Carrano C.J."/>
            <person name="Charrier B."/>
            <person name="Cho G.Y."/>
            <person name="Coelho S.M."/>
            <person name="Collen J."/>
            <person name="Corre E."/>
            <person name="Da Silva C."/>
            <person name="Delage L."/>
            <person name="Delaroque N."/>
            <person name="Dittami S.M."/>
            <person name="Doulbeau S."/>
            <person name="Elias M."/>
            <person name="Farnham G."/>
            <person name="Gachon C.M."/>
            <person name="Gschloessl B."/>
            <person name="Heesch S."/>
            <person name="Jabbari K."/>
            <person name="Jubin C."/>
            <person name="Kawai H."/>
            <person name="Kimura K."/>
            <person name="Kloareg B."/>
            <person name="Kupper F.C."/>
            <person name="Lang D."/>
            <person name="Le Bail A."/>
            <person name="Leblanc C."/>
            <person name="Lerouge P."/>
            <person name="Lohr M."/>
            <person name="Lopez P.J."/>
            <person name="Martens C."/>
            <person name="Maumus F."/>
            <person name="Michel G."/>
            <person name="Miranda-Saavedra D."/>
            <person name="Morales J."/>
            <person name="Moreau H."/>
            <person name="Motomura T."/>
            <person name="Nagasato C."/>
            <person name="Napoli C.A."/>
            <person name="Nelson D.R."/>
            <person name="Nyvall-Collen P."/>
            <person name="Peters A.F."/>
            <person name="Pommier C."/>
            <person name="Potin P."/>
            <person name="Poulain J."/>
            <person name="Quesneville H."/>
            <person name="Read B."/>
            <person name="Rensing S.A."/>
            <person name="Ritter A."/>
            <person name="Rousvoal S."/>
            <person name="Samanta M."/>
            <person name="Samson G."/>
            <person name="Schroeder D.C."/>
            <person name="Segurens B."/>
            <person name="Strittmatter M."/>
            <person name="Tonon T."/>
            <person name="Tregear J.W."/>
            <person name="Valentin K."/>
            <person name="von Dassow P."/>
            <person name="Yamagishi T."/>
            <person name="Van de Peer Y."/>
            <person name="Wincker P."/>
        </authorList>
    </citation>
    <scope>NUCLEOTIDE SEQUENCE [LARGE SCALE GENOMIC DNA]</scope>
    <source>
        <strain evidence="5">Ec32 / CCAP1310/4</strain>
    </source>
</reference>
<dbReference type="PROSITE" id="PS51686">
    <property type="entry name" value="SAM_MT_RSMB_NOP"/>
    <property type="match status" value="1"/>
</dbReference>
<dbReference type="GO" id="GO:0005730">
    <property type="term" value="C:nucleolus"/>
    <property type="evidence" value="ECO:0007669"/>
    <property type="project" value="TreeGrafter"/>
</dbReference>
<feature type="domain" description="SAM-dependent MTase RsmB/NOP-type" evidence="3">
    <location>
        <begin position="146"/>
        <end position="516"/>
    </location>
</feature>
<dbReference type="Pfam" id="PF21153">
    <property type="entry name" value="NSUN5_N"/>
    <property type="match status" value="1"/>
</dbReference>
<gene>
    <name evidence="4" type="ORF">Esi_0006_0045</name>
</gene>
<feature type="compositionally biased region" description="Gly residues" evidence="2">
    <location>
        <begin position="539"/>
        <end position="556"/>
    </location>
</feature>
<feature type="binding site" evidence="1">
    <location>
        <position position="339"/>
    </location>
    <ligand>
        <name>S-adenosyl-L-methionine</name>
        <dbReference type="ChEBI" id="CHEBI:59789"/>
    </ligand>
</feature>
<dbReference type="InParanoid" id="D8LQD8"/>
<dbReference type="InterPro" id="IPR001678">
    <property type="entry name" value="MeTrfase_RsmB-F_NOP2_dom"/>
</dbReference>
<dbReference type="Proteomes" id="UP000002630">
    <property type="component" value="Linkage Group LG04"/>
</dbReference>
<evidence type="ECO:0000256" key="2">
    <source>
        <dbReference type="SAM" id="MobiDB-lite"/>
    </source>
</evidence>
<dbReference type="eggNOG" id="KOG2360">
    <property type="taxonomic scope" value="Eukaryota"/>
</dbReference>
<feature type="region of interest" description="Disordered" evidence="2">
    <location>
        <begin position="523"/>
        <end position="621"/>
    </location>
</feature>
<organism evidence="4 5">
    <name type="scientific">Ectocarpus siliculosus</name>
    <name type="common">Brown alga</name>
    <name type="synonym">Conferva siliculosa</name>
    <dbReference type="NCBI Taxonomy" id="2880"/>
    <lineage>
        <taxon>Eukaryota</taxon>
        <taxon>Sar</taxon>
        <taxon>Stramenopiles</taxon>
        <taxon>Ochrophyta</taxon>
        <taxon>PX clade</taxon>
        <taxon>Phaeophyceae</taxon>
        <taxon>Ectocarpales</taxon>
        <taxon>Ectocarpaceae</taxon>
        <taxon>Ectocarpus</taxon>
    </lineage>
</organism>
<comment type="similarity">
    <text evidence="1">Belongs to the class I-like SAM-binding methyltransferase superfamily. RsmB/NOP family.</text>
</comment>
<feature type="compositionally biased region" description="Low complexity" evidence="2">
    <location>
        <begin position="523"/>
        <end position="538"/>
    </location>
</feature>
<dbReference type="STRING" id="2880.D8LQD8"/>
<dbReference type="GO" id="GO:0003723">
    <property type="term" value="F:RNA binding"/>
    <property type="evidence" value="ECO:0007669"/>
    <property type="project" value="UniProtKB-UniRule"/>
</dbReference>
<protein>
    <recommendedName>
        <fullName evidence="3">SAM-dependent MTase RsmB/NOP-type domain-containing protein</fullName>
    </recommendedName>
</protein>
<dbReference type="OrthoDB" id="435282at2759"/>
<dbReference type="Gene3D" id="3.30.70.1170">
    <property type="entry name" value="Sun protein, domain 3"/>
    <property type="match status" value="1"/>
</dbReference>
<dbReference type="InterPro" id="IPR049561">
    <property type="entry name" value="NSUN5_7_fdxn-like"/>
</dbReference>
<feature type="binding site" evidence="1">
    <location>
        <begin position="254"/>
        <end position="260"/>
    </location>
    <ligand>
        <name>S-adenosyl-L-methionine</name>
        <dbReference type="ChEBI" id="CHEBI:59789"/>
    </ligand>
</feature>
<dbReference type="PANTHER" id="PTHR22807">
    <property type="entry name" value="NOP2 YEAST -RELATED NOL1/NOP2/FMU SUN DOMAIN-CONTAINING"/>
    <property type="match status" value="1"/>
</dbReference>
<keyword evidence="1" id="KW-0694">RNA-binding</keyword>
<feature type="binding site" evidence="1">
    <location>
        <position position="309"/>
    </location>
    <ligand>
        <name>S-adenosyl-L-methionine</name>
        <dbReference type="ChEBI" id="CHEBI:59789"/>
    </ligand>
</feature>
<feature type="compositionally biased region" description="Basic residues" evidence="2">
    <location>
        <begin position="563"/>
        <end position="580"/>
    </location>
</feature>
<dbReference type="PANTHER" id="PTHR22807:SF4">
    <property type="entry name" value="28S RRNA (CYTOSINE-C(5))-METHYLTRANSFERASE"/>
    <property type="match status" value="1"/>
</dbReference>
<dbReference type="Gene3D" id="3.40.50.150">
    <property type="entry name" value="Vaccinia Virus protein VP39"/>
    <property type="match status" value="1"/>
</dbReference>
<feature type="binding site" evidence="1">
    <location>
        <position position="359"/>
    </location>
    <ligand>
        <name>S-adenosyl-L-methionine</name>
        <dbReference type="ChEBI" id="CHEBI:59789"/>
    </ligand>
</feature>
<dbReference type="EMBL" id="FN648818">
    <property type="protein sequence ID" value="CBN78702.1"/>
    <property type="molecule type" value="Genomic_DNA"/>
</dbReference>
<dbReference type="InterPro" id="IPR048889">
    <property type="entry name" value="NSUN5_RCM1_N"/>
</dbReference>
<evidence type="ECO:0000313" key="4">
    <source>
        <dbReference type="EMBL" id="CBN78702.1"/>
    </source>
</evidence>
<dbReference type="EMBL" id="FN649729">
    <property type="protein sequence ID" value="CBN78702.1"/>
    <property type="molecule type" value="Genomic_DNA"/>
</dbReference>
<sequence length="621" mass="64735">MEVGRSRGRRGVCTVLQGVESGKASLKTLTLGRANSVGGGKGGDENGPKRKLYAMVSETLRYKPLLDQLVVKADTTGTLFSDEHMREKEQGYIMLYEMLLGKGSIQGGGKLKRHLMQYKARLEECLAEAKVSAGLSKDASNESLLPKSARRHIFPRYARVNLVACPEGAKGVAAALQKEGYAAKVDGVVPSLLVLPPGTDLHDHAMVKDGRLVLQDKSSCFSAEALLGQEACAAAGATRDARAEWRGGDVIDACAAPGNKTMHAASLLHERASAAAAASAASSGGGSAGAGKVADRSNTGKRAKVFAFDKDLRRLALMRRRVDDSGASAGGAIETRLQDFLEVDPADRRYSKVTAILLDPSCSGSGIVSAPDRLHENQGDADEGEGAPGGDREEGRSRVARLAAFQLQGLLKAMSFPQVQRVCYSTCSVHAVENEDVVAKALDQQPTPSPLTTASTASASAAASSERFELSRCLSRWPRRGLAVSGLSKAQAACLARTDPFEDETNGFFVAVFERGVSSNGGVTSSGELGSGVSPGSCSGNGGGGGDGGAGVGGNSNGEPASKKKRNRHKNRKKNKKKRKLAEAEGKTQSEEAEQKEGAAEGCEEGNGEIGAATSIGATTE</sequence>
<evidence type="ECO:0000256" key="1">
    <source>
        <dbReference type="PROSITE-ProRule" id="PRU01023"/>
    </source>
</evidence>
<keyword evidence="1" id="KW-0949">S-adenosyl-L-methionine</keyword>
<dbReference type="GO" id="GO:0070475">
    <property type="term" value="P:rRNA base methylation"/>
    <property type="evidence" value="ECO:0007669"/>
    <property type="project" value="TreeGrafter"/>
</dbReference>
<evidence type="ECO:0000313" key="5">
    <source>
        <dbReference type="Proteomes" id="UP000002630"/>
    </source>
</evidence>
<keyword evidence="1" id="KW-0808">Transferase</keyword>
<dbReference type="InterPro" id="IPR029063">
    <property type="entry name" value="SAM-dependent_MTases_sf"/>
</dbReference>